<dbReference type="AlphaFoldDB" id="A0A7G9YTN5"/>
<protein>
    <recommendedName>
        <fullName evidence="1">N-acetyltransferase domain-containing protein</fullName>
    </recommendedName>
</protein>
<dbReference type="EMBL" id="MT631468">
    <property type="protein sequence ID" value="QNO51369.1"/>
    <property type="molecule type" value="Genomic_DNA"/>
</dbReference>
<dbReference type="Gene3D" id="3.40.630.30">
    <property type="match status" value="1"/>
</dbReference>
<dbReference type="SUPFAM" id="SSF55729">
    <property type="entry name" value="Acyl-CoA N-acyltransferases (Nat)"/>
    <property type="match status" value="1"/>
</dbReference>
<evidence type="ECO:0000313" key="2">
    <source>
        <dbReference type="EMBL" id="QNO51369.1"/>
    </source>
</evidence>
<dbReference type="GO" id="GO:0016747">
    <property type="term" value="F:acyltransferase activity, transferring groups other than amino-acyl groups"/>
    <property type="evidence" value="ECO:0007669"/>
    <property type="project" value="InterPro"/>
</dbReference>
<evidence type="ECO:0000259" key="1">
    <source>
        <dbReference type="Pfam" id="PF13302"/>
    </source>
</evidence>
<reference evidence="2" key="1">
    <citation type="submission" date="2020-06" db="EMBL/GenBank/DDBJ databases">
        <title>Unique genomic features of the anaerobic methanotrophic archaea.</title>
        <authorList>
            <person name="Chadwick G.L."/>
            <person name="Skennerton C.T."/>
            <person name="Laso-Perez R."/>
            <person name="Leu A.O."/>
            <person name="Speth D.R."/>
            <person name="Yu H."/>
            <person name="Morgan-Lang C."/>
            <person name="Hatzenpichler R."/>
            <person name="Goudeau D."/>
            <person name="Malmstrom R."/>
            <person name="Brazelton W.J."/>
            <person name="Woyke T."/>
            <person name="Hallam S.J."/>
            <person name="Tyson G.W."/>
            <person name="Wegener G."/>
            <person name="Boetius A."/>
            <person name="Orphan V."/>
        </authorList>
    </citation>
    <scope>NUCLEOTIDE SEQUENCE</scope>
</reference>
<feature type="domain" description="N-acetyltransferase" evidence="1">
    <location>
        <begin position="26"/>
        <end position="129"/>
    </location>
</feature>
<name>A0A7G9YTN5_9EURY</name>
<proteinExistence type="predicted"/>
<dbReference type="InterPro" id="IPR000182">
    <property type="entry name" value="GNAT_dom"/>
</dbReference>
<gene>
    <name evidence="2" type="ORF">KMJFBAND_00006</name>
</gene>
<accession>A0A7G9YTN5</accession>
<dbReference type="InterPro" id="IPR016181">
    <property type="entry name" value="Acyl_CoA_acyltransferase"/>
</dbReference>
<organism evidence="2">
    <name type="scientific">Candidatus Methanophagaceae archaeon ANME-1 ERB6</name>
    <dbReference type="NCBI Taxonomy" id="2759912"/>
    <lineage>
        <taxon>Archaea</taxon>
        <taxon>Methanobacteriati</taxon>
        <taxon>Methanobacteriota</taxon>
        <taxon>Stenosarchaea group</taxon>
        <taxon>Methanomicrobia</taxon>
        <taxon>Candidatus Methanophagales</taxon>
        <taxon>Candidatus Methanophagaceae</taxon>
    </lineage>
</organism>
<sequence>MVHEWVAKSDITPSIMGPPQFPDHQVPTWEEFCTDYRSHYFDGSKPEWGRCFIIIVNDMSVGQVNYNAIDQHHRRVELDIWMSCEANCGRGYGPDALQTLCGYLFQKYGIVEFVIQPSAHNHRAIRAYEIFLMNERILK</sequence>
<dbReference type="Pfam" id="PF13302">
    <property type="entry name" value="Acetyltransf_3"/>
    <property type="match status" value="1"/>
</dbReference>